<dbReference type="STRING" id="43265.A0A545VX52"/>
<sequence>MTSYGMRKPQILIAGAGLGGLALAQVLRKHGIAYRIFEKSVASRAQGYAIGIHTIIEDLVAAFPDDMPPPIVTDHLLPLDLPAEIAFYDGHSLSSRIAVQAESRQDIIRANRQRLRDWLATNIDVEYGKAVEAVDEDDLAVNLHFTDGTSASGDFLVGADGSFSKVRRSIFSKLGKPDPLNPLPFALIVGEVTLHCADFERQLELANSCYISGYRSEGSLFVGLNSVAADGASGNYYWCVVYKDEAARRRPHWTASANKLELYKFARRQVETMNSRFLEIVDKTEPSDMVVPSLTLQDLEIDELPVSRVTLLGDAAHSMTPFRGEGGMHALRDSLILGSTIIKVVEAGSDFELWKREIDVYQTEMLSRGVKAVRLSRAAGDEPVAQHEGPRYAWNHPAIPTPTKSPVSLQNIPHLKL</sequence>
<keyword evidence="3" id="KW-0274">FAD</keyword>
<evidence type="ECO:0000259" key="7">
    <source>
        <dbReference type="Pfam" id="PF01494"/>
    </source>
</evidence>
<dbReference type="AlphaFoldDB" id="A0A545VX52"/>
<dbReference type="PANTHER" id="PTHR47178">
    <property type="entry name" value="MONOOXYGENASE, FAD-BINDING"/>
    <property type="match status" value="1"/>
</dbReference>
<organism evidence="8 9">
    <name type="scientific">Cordyceps javanica</name>
    <dbReference type="NCBI Taxonomy" id="43265"/>
    <lineage>
        <taxon>Eukaryota</taxon>
        <taxon>Fungi</taxon>
        <taxon>Dikarya</taxon>
        <taxon>Ascomycota</taxon>
        <taxon>Pezizomycotina</taxon>
        <taxon>Sordariomycetes</taxon>
        <taxon>Hypocreomycetidae</taxon>
        <taxon>Hypocreales</taxon>
        <taxon>Cordycipitaceae</taxon>
        <taxon>Cordyceps</taxon>
    </lineage>
</organism>
<feature type="compositionally biased region" description="Polar residues" evidence="6">
    <location>
        <begin position="402"/>
        <end position="411"/>
    </location>
</feature>
<dbReference type="SUPFAM" id="SSF51905">
    <property type="entry name" value="FAD/NAD(P)-binding domain"/>
    <property type="match status" value="1"/>
</dbReference>
<keyword evidence="5 8" id="KW-0503">Monooxygenase</keyword>
<gene>
    <name evidence="8" type="ORF">IF1G_07304</name>
</gene>
<dbReference type="OrthoDB" id="47494at2759"/>
<dbReference type="InterPro" id="IPR036188">
    <property type="entry name" value="FAD/NAD-bd_sf"/>
</dbReference>
<name>A0A545VX52_9HYPO</name>
<evidence type="ECO:0000256" key="4">
    <source>
        <dbReference type="ARBA" id="ARBA00023002"/>
    </source>
</evidence>
<dbReference type="Proteomes" id="UP000315783">
    <property type="component" value="Unassembled WGS sequence"/>
</dbReference>
<evidence type="ECO:0000256" key="5">
    <source>
        <dbReference type="ARBA" id="ARBA00023033"/>
    </source>
</evidence>
<reference evidence="8 9" key="1">
    <citation type="journal article" date="2019" name="Appl. Microbiol. Biotechnol.">
        <title>Genome sequence of Isaria javanica and comparative genome analysis insights into family S53 peptidase evolution in fungal entomopathogens.</title>
        <authorList>
            <person name="Lin R."/>
            <person name="Zhang X."/>
            <person name="Xin B."/>
            <person name="Zou M."/>
            <person name="Gao Y."/>
            <person name="Qin F."/>
            <person name="Hu Q."/>
            <person name="Xie B."/>
            <person name="Cheng X."/>
        </authorList>
    </citation>
    <scope>NUCLEOTIDE SEQUENCE [LARGE SCALE GENOMIC DNA]</scope>
    <source>
        <strain evidence="8 9">IJ1G</strain>
    </source>
</reference>
<feature type="domain" description="FAD-binding" evidence="7">
    <location>
        <begin position="122"/>
        <end position="373"/>
    </location>
</feature>
<evidence type="ECO:0000256" key="3">
    <source>
        <dbReference type="ARBA" id="ARBA00022827"/>
    </source>
</evidence>
<feature type="region of interest" description="Disordered" evidence="6">
    <location>
        <begin position="381"/>
        <end position="417"/>
    </location>
</feature>
<keyword evidence="2" id="KW-0285">Flavoprotein</keyword>
<dbReference type="GO" id="GO:0004497">
    <property type="term" value="F:monooxygenase activity"/>
    <property type="evidence" value="ECO:0007669"/>
    <property type="project" value="UniProtKB-KW"/>
</dbReference>
<keyword evidence="9" id="KW-1185">Reference proteome</keyword>
<dbReference type="PRINTS" id="PR00420">
    <property type="entry name" value="RNGMNOXGNASE"/>
</dbReference>
<proteinExistence type="predicted"/>
<accession>A0A545VX52</accession>
<evidence type="ECO:0000313" key="9">
    <source>
        <dbReference type="Proteomes" id="UP000315783"/>
    </source>
</evidence>
<comment type="caution">
    <text evidence="8">The sequence shown here is derived from an EMBL/GenBank/DDBJ whole genome shotgun (WGS) entry which is preliminary data.</text>
</comment>
<evidence type="ECO:0000313" key="8">
    <source>
        <dbReference type="EMBL" id="TQV94425.1"/>
    </source>
</evidence>
<evidence type="ECO:0000256" key="6">
    <source>
        <dbReference type="SAM" id="MobiDB-lite"/>
    </source>
</evidence>
<keyword evidence="4" id="KW-0560">Oxidoreductase</keyword>
<dbReference type="EMBL" id="SPUK01000010">
    <property type="protein sequence ID" value="TQV94425.1"/>
    <property type="molecule type" value="Genomic_DNA"/>
</dbReference>
<evidence type="ECO:0000256" key="1">
    <source>
        <dbReference type="ARBA" id="ARBA00001974"/>
    </source>
</evidence>
<comment type="cofactor">
    <cofactor evidence="1">
        <name>FAD</name>
        <dbReference type="ChEBI" id="CHEBI:57692"/>
    </cofactor>
</comment>
<dbReference type="PANTHER" id="PTHR47178:SF6">
    <property type="entry name" value="FAD-BINDING DOMAIN-CONTAINING PROTEIN"/>
    <property type="match status" value="1"/>
</dbReference>
<evidence type="ECO:0000256" key="2">
    <source>
        <dbReference type="ARBA" id="ARBA00022630"/>
    </source>
</evidence>
<dbReference type="GO" id="GO:0071949">
    <property type="term" value="F:FAD binding"/>
    <property type="evidence" value="ECO:0007669"/>
    <property type="project" value="InterPro"/>
</dbReference>
<dbReference type="Pfam" id="PF01494">
    <property type="entry name" value="FAD_binding_3"/>
    <property type="match status" value="1"/>
</dbReference>
<protein>
    <submittedName>
        <fullName evidence="8">Monooxygenase</fullName>
    </submittedName>
</protein>
<dbReference type="InterPro" id="IPR002938">
    <property type="entry name" value="FAD-bd"/>
</dbReference>
<dbReference type="Gene3D" id="3.50.50.60">
    <property type="entry name" value="FAD/NAD(P)-binding domain"/>
    <property type="match status" value="1"/>
</dbReference>